<evidence type="ECO:0000259" key="16">
    <source>
        <dbReference type="PROSITE" id="PS51669"/>
    </source>
</evidence>
<keyword evidence="5" id="KW-0001">2Fe-2S</keyword>
<dbReference type="CDD" id="cd00207">
    <property type="entry name" value="fer2"/>
    <property type="match status" value="1"/>
</dbReference>
<keyword evidence="12" id="KW-0472">Membrane</keyword>
<evidence type="ECO:0000256" key="2">
    <source>
        <dbReference type="ARBA" id="ARBA00004370"/>
    </source>
</evidence>
<comment type="subcellular location">
    <subcellularLocation>
        <location evidence="2">Membrane</location>
    </subcellularLocation>
</comment>
<dbReference type="SUPFAM" id="SSF50692">
    <property type="entry name" value="ADC-like"/>
    <property type="match status" value="1"/>
</dbReference>
<evidence type="ECO:0000256" key="1">
    <source>
        <dbReference type="ARBA" id="ARBA00001966"/>
    </source>
</evidence>
<gene>
    <name evidence="18" type="ordered locus">Desti_2931</name>
</gene>
<dbReference type="SUPFAM" id="SSF54292">
    <property type="entry name" value="2Fe-2S ferredoxin-like"/>
    <property type="match status" value="1"/>
</dbReference>
<dbReference type="Gene3D" id="3.10.20.740">
    <property type="match status" value="1"/>
</dbReference>
<dbReference type="EMBL" id="CP003360">
    <property type="protein sequence ID" value="AFM25600.1"/>
    <property type="molecule type" value="Genomic_DNA"/>
</dbReference>
<dbReference type="FunFam" id="3.10.20.740:FF:000004">
    <property type="entry name" value="NADH-quinone oxidoreductase"/>
    <property type="match status" value="1"/>
</dbReference>
<evidence type="ECO:0000256" key="12">
    <source>
        <dbReference type="ARBA" id="ARBA00023136"/>
    </source>
</evidence>
<evidence type="ECO:0000256" key="13">
    <source>
        <dbReference type="ARBA" id="ARBA00034078"/>
    </source>
</evidence>
<keyword evidence="11" id="KW-0520">NAD</keyword>
<dbReference type="SMART" id="SM00929">
    <property type="entry name" value="NADH-G_4Fe-4S_3"/>
    <property type="match status" value="1"/>
</dbReference>
<evidence type="ECO:0000313" key="18">
    <source>
        <dbReference type="EMBL" id="AFM25600.1"/>
    </source>
</evidence>
<evidence type="ECO:0000256" key="10">
    <source>
        <dbReference type="ARBA" id="ARBA00023014"/>
    </source>
</evidence>
<dbReference type="Gene3D" id="2.40.40.20">
    <property type="match status" value="1"/>
</dbReference>
<dbReference type="KEGG" id="dti:Desti_2931"/>
<dbReference type="InterPro" id="IPR017896">
    <property type="entry name" value="4Fe4S_Fe-S-bd"/>
</dbReference>
<dbReference type="PROSITE" id="PS51839">
    <property type="entry name" value="4FE4S_HC3"/>
    <property type="match status" value="1"/>
</dbReference>
<dbReference type="InterPro" id="IPR017900">
    <property type="entry name" value="4Fe4S_Fe_S_CS"/>
</dbReference>
<protein>
    <submittedName>
        <fullName evidence="18">Putative anaerobic dehydrogenase</fullName>
    </submittedName>
</protein>
<dbReference type="InterPro" id="IPR001041">
    <property type="entry name" value="2Fe-2S_ferredoxin-type"/>
</dbReference>
<dbReference type="PANTHER" id="PTHR43105">
    <property type="entry name" value="RESPIRATORY NITRATE REDUCTASE"/>
    <property type="match status" value="1"/>
</dbReference>
<dbReference type="PIRSF" id="PIRSF036643">
    <property type="entry name" value="FDH_alpha"/>
    <property type="match status" value="1"/>
</dbReference>
<dbReference type="Gene3D" id="2.20.25.90">
    <property type="entry name" value="ADC-like domains"/>
    <property type="match status" value="1"/>
</dbReference>
<comment type="similarity">
    <text evidence="3">Belongs to the complex I 75 kDa subunit family.</text>
</comment>
<dbReference type="OrthoDB" id="9816402at2"/>
<dbReference type="PROSITE" id="PS51379">
    <property type="entry name" value="4FE4S_FER_2"/>
    <property type="match status" value="2"/>
</dbReference>
<evidence type="ECO:0000256" key="6">
    <source>
        <dbReference type="ARBA" id="ARBA00022723"/>
    </source>
</evidence>
<comment type="cofactor">
    <cofactor evidence="1">
        <name>[4Fe-4S] cluster</name>
        <dbReference type="ChEBI" id="CHEBI:49883"/>
    </cofactor>
</comment>
<dbReference type="Gene3D" id="3.40.228.10">
    <property type="entry name" value="Dimethylsulfoxide Reductase, domain 2"/>
    <property type="match status" value="1"/>
</dbReference>
<dbReference type="FunFam" id="3.30.70.20:FF:000035">
    <property type="entry name" value="Iron hydrogenase 1"/>
    <property type="match status" value="1"/>
</dbReference>
<dbReference type="InterPro" id="IPR006963">
    <property type="entry name" value="Mopterin_OxRdtase_4Fe-4S_dom"/>
</dbReference>
<sequence length="923" mass="102359">MPTLNIDRVEITVPEGTTILEAANKAGIWIPTLCYYPKTSPSDSCRMCVVEIEGVRRPMTSCNTIAAEGMMVHTDSPKLRSIREEVMGLVLMDHPLDCPVCSAAGECEIQNLTYRLGIYGTEYQMERRTRAVVNDWPLIRYDPNLCLTCLRCVKVCHEVIGASALRLADVGYAARITTRDGGILDCDFCGECVQACPSGAMSDKVSLWARPWELRKVPTVCSLCSAGCRMLVNVKDNRIYRVTTDIESHNGGTLCVGGRFGFDFVHHEDRILTPLLRKDDELKPASWADALQFTAENLEKIIRESGPESVVGLVSPRLTNEDCYAFQKFFRTVIGTNNIDSEARFSILRVQRALELTCGVGGSSGRIEDLLETDAIFLIGVDPLEETPAIGWKVKIAARRYDSNVIVANSRKTSLDRFSRVLLRVRPYSESDLVLGLMKIILDLDLWDKEFVRDRTANFLPMKNLLDKISLNGILKRTGIAREDLQEAARILGEAPRASIVFGGDVILQENGLQCVMNIANLALLTGNIGQSNAGIYPIFEKGNMVGLCDMGALPEYLPGYQHAAQARELFEKVWKNGIPYTKGRTVPEMVHGLENGDVRAVYIAGADPLTDYPHSTRLAKALRKAELLVVHEIFPSPTALMAHCVFPASSFAEKNGTITNFEHRVQKINQAIAPLGESMPDWSILEEVAKAMGKSMGFSGVEDIFSEMSRTLPFYDGLNISDLDGDGKIAIPLHQDHGRSRSGKPYSFAPVRTWECPEGPEAEAYPFEMIAGRSMFHFGSTSTRSKNLLTLCPRGYVEINPQDAVKLNISENQPIEVSSPVSSFCATARISDKVSREIVYVPSNFPDLRVYSLFRENTTICRVRLTPLNVESPCGEETRDDVSEATARVLTDTNCRFRLNIEPQGGLHERTRKTKGFGARGR</sequence>
<organism evidence="18 19">
    <name type="scientific">Desulfomonile tiedjei (strain ATCC 49306 / DSM 6799 / DCB-1)</name>
    <dbReference type="NCBI Taxonomy" id="706587"/>
    <lineage>
        <taxon>Bacteria</taxon>
        <taxon>Pseudomonadati</taxon>
        <taxon>Thermodesulfobacteriota</taxon>
        <taxon>Desulfomonilia</taxon>
        <taxon>Desulfomonilales</taxon>
        <taxon>Desulfomonilaceae</taxon>
        <taxon>Desulfomonile</taxon>
    </lineage>
</organism>
<evidence type="ECO:0000259" key="17">
    <source>
        <dbReference type="PROSITE" id="PS51839"/>
    </source>
</evidence>
<keyword evidence="7" id="KW-0677">Repeat</keyword>
<dbReference type="Pfam" id="PF04879">
    <property type="entry name" value="Molybdop_Fe4S4"/>
    <property type="match status" value="1"/>
</dbReference>
<dbReference type="STRING" id="706587.Desti_2931"/>
<evidence type="ECO:0000313" key="19">
    <source>
        <dbReference type="Proteomes" id="UP000006055"/>
    </source>
</evidence>
<feature type="domain" description="4Fe-4S Mo/W bis-MGD-type" evidence="16">
    <location>
        <begin position="214"/>
        <end position="269"/>
    </location>
</feature>
<dbReference type="RefSeq" id="WP_014810737.1">
    <property type="nucleotide sequence ID" value="NC_018025.1"/>
</dbReference>
<name>I4C7Q9_DESTA</name>
<dbReference type="GO" id="GO:0051539">
    <property type="term" value="F:4 iron, 4 sulfur cluster binding"/>
    <property type="evidence" value="ECO:0007669"/>
    <property type="project" value="UniProtKB-KW"/>
</dbReference>
<evidence type="ECO:0000256" key="4">
    <source>
        <dbReference type="ARBA" id="ARBA00022485"/>
    </source>
</evidence>
<evidence type="ECO:0000256" key="11">
    <source>
        <dbReference type="ARBA" id="ARBA00023027"/>
    </source>
</evidence>
<feature type="domain" description="4Fe-4S ferredoxin-type" evidence="15">
    <location>
        <begin position="137"/>
        <end position="168"/>
    </location>
</feature>
<dbReference type="Pfam" id="PF10588">
    <property type="entry name" value="NADH-G_4Fe-4S_3"/>
    <property type="match status" value="1"/>
</dbReference>
<dbReference type="InterPro" id="IPR006655">
    <property type="entry name" value="Mopterin_OxRdtase_prok_CS"/>
</dbReference>
<feature type="domain" description="4Fe-4S ferredoxin-type" evidence="15">
    <location>
        <begin position="175"/>
        <end position="206"/>
    </location>
</feature>
<evidence type="ECO:0000256" key="3">
    <source>
        <dbReference type="ARBA" id="ARBA00005404"/>
    </source>
</evidence>
<dbReference type="SMART" id="SM00926">
    <property type="entry name" value="Molybdop_Fe4S4"/>
    <property type="match status" value="1"/>
</dbReference>
<evidence type="ECO:0000259" key="15">
    <source>
        <dbReference type="PROSITE" id="PS51379"/>
    </source>
</evidence>
<dbReference type="Gene3D" id="3.40.50.740">
    <property type="match status" value="1"/>
</dbReference>
<reference evidence="19" key="1">
    <citation type="submission" date="2012-06" db="EMBL/GenBank/DDBJ databases">
        <title>Complete sequence of chromosome of Desulfomonile tiedjei DSM 6799.</title>
        <authorList>
            <person name="Lucas S."/>
            <person name="Copeland A."/>
            <person name="Lapidus A."/>
            <person name="Glavina del Rio T."/>
            <person name="Dalin E."/>
            <person name="Tice H."/>
            <person name="Bruce D."/>
            <person name="Goodwin L."/>
            <person name="Pitluck S."/>
            <person name="Peters L."/>
            <person name="Ovchinnikova G."/>
            <person name="Zeytun A."/>
            <person name="Lu M."/>
            <person name="Kyrpides N."/>
            <person name="Mavromatis K."/>
            <person name="Ivanova N."/>
            <person name="Brettin T."/>
            <person name="Detter J.C."/>
            <person name="Han C."/>
            <person name="Larimer F."/>
            <person name="Land M."/>
            <person name="Hauser L."/>
            <person name="Markowitz V."/>
            <person name="Cheng J.-F."/>
            <person name="Hugenholtz P."/>
            <person name="Woyke T."/>
            <person name="Wu D."/>
            <person name="Spring S."/>
            <person name="Schroeder M."/>
            <person name="Brambilla E."/>
            <person name="Klenk H.-P."/>
            <person name="Eisen J.A."/>
        </authorList>
    </citation>
    <scope>NUCLEOTIDE SEQUENCE [LARGE SCALE GENOMIC DNA]</scope>
    <source>
        <strain evidence="19">ATCC 49306 / DSM 6799 / DCB-1</strain>
    </source>
</reference>
<dbReference type="InterPro" id="IPR006656">
    <property type="entry name" value="Mopterin_OxRdtase"/>
</dbReference>
<dbReference type="GO" id="GO:0046872">
    <property type="term" value="F:metal ion binding"/>
    <property type="evidence" value="ECO:0007669"/>
    <property type="project" value="UniProtKB-KW"/>
</dbReference>
<keyword evidence="9" id="KW-0408">Iron</keyword>
<keyword evidence="19" id="KW-1185">Reference proteome</keyword>
<keyword evidence="4" id="KW-0004">4Fe-4S</keyword>
<dbReference type="Gene3D" id="3.30.70.20">
    <property type="match status" value="1"/>
</dbReference>
<keyword evidence="8" id="KW-1278">Translocase</keyword>
<dbReference type="InterPro" id="IPR019574">
    <property type="entry name" value="NADH_UbQ_OxRdtase_Gsu_4Fe4S-bd"/>
</dbReference>
<dbReference type="GO" id="GO:0003954">
    <property type="term" value="F:NADH dehydrogenase activity"/>
    <property type="evidence" value="ECO:0007669"/>
    <property type="project" value="TreeGrafter"/>
</dbReference>
<dbReference type="PROSITE" id="PS00932">
    <property type="entry name" value="MOLYBDOPTERIN_PROK_3"/>
    <property type="match status" value="1"/>
</dbReference>
<dbReference type="SUPFAM" id="SSF54862">
    <property type="entry name" value="4Fe-4S ferredoxins"/>
    <property type="match status" value="1"/>
</dbReference>
<evidence type="ECO:0000256" key="8">
    <source>
        <dbReference type="ARBA" id="ARBA00022967"/>
    </source>
</evidence>
<dbReference type="GO" id="GO:0051537">
    <property type="term" value="F:2 iron, 2 sulfur cluster binding"/>
    <property type="evidence" value="ECO:0007669"/>
    <property type="project" value="UniProtKB-KW"/>
</dbReference>
<evidence type="ECO:0000256" key="5">
    <source>
        <dbReference type="ARBA" id="ARBA00022714"/>
    </source>
</evidence>
<dbReference type="InterPro" id="IPR006657">
    <property type="entry name" value="MoPterin_dinucl-bd_dom"/>
</dbReference>
<feature type="domain" description="4Fe-4S His(Cys)3-ligated-type" evidence="17">
    <location>
        <begin position="78"/>
        <end position="117"/>
    </location>
</feature>
<dbReference type="SUPFAM" id="SSF53706">
    <property type="entry name" value="Formate dehydrogenase/DMSO reductase, domains 1-3"/>
    <property type="match status" value="1"/>
</dbReference>
<dbReference type="Pfam" id="PF00384">
    <property type="entry name" value="Molybdopterin"/>
    <property type="match status" value="1"/>
</dbReference>
<dbReference type="Pfam" id="PF13510">
    <property type="entry name" value="Fer2_4"/>
    <property type="match status" value="1"/>
</dbReference>
<dbReference type="InterPro" id="IPR009010">
    <property type="entry name" value="Asp_de-COase-like_dom_sf"/>
</dbReference>
<dbReference type="GO" id="GO:0016020">
    <property type="term" value="C:membrane"/>
    <property type="evidence" value="ECO:0007669"/>
    <property type="project" value="UniProtKB-SubCell"/>
</dbReference>
<dbReference type="PROSITE" id="PS00198">
    <property type="entry name" value="4FE4S_FER_1"/>
    <property type="match status" value="1"/>
</dbReference>
<dbReference type="Pfam" id="PF22117">
    <property type="entry name" value="Fer4_Nqo3"/>
    <property type="match status" value="1"/>
</dbReference>
<dbReference type="GO" id="GO:0043546">
    <property type="term" value="F:molybdopterin cofactor binding"/>
    <property type="evidence" value="ECO:0007669"/>
    <property type="project" value="InterPro"/>
</dbReference>
<feature type="domain" description="2Fe-2S ferredoxin-type" evidence="14">
    <location>
        <begin position="2"/>
        <end position="78"/>
    </location>
</feature>
<evidence type="ECO:0000259" key="14">
    <source>
        <dbReference type="PROSITE" id="PS51085"/>
    </source>
</evidence>
<keyword evidence="10" id="KW-0411">Iron-sulfur</keyword>
<dbReference type="InterPro" id="IPR036010">
    <property type="entry name" value="2Fe-2S_ferredoxin-like_sf"/>
</dbReference>
<dbReference type="HOGENOM" id="CLU_000422_4_0_7"/>
<dbReference type="eggNOG" id="COG3383">
    <property type="taxonomic scope" value="Bacteria"/>
</dbReference>
<dbReference type="Proteomes" id="UP000006055">
    <property type="component" value="Chromosome"/>
</dbReference>
<proteinExistence type="inferred from homology"/>
<evidence type="ECO:0000256" key="7">
    <source>
        <dbReference type="ARBA" id="ARBA00022737"/>
    </source>
</evidence>
<dbReference type="InterPro" id="IPR054351">
    <property type="entry name" value="NADH_UbQ_OxRdtase_ferredoxin"/>
</dbReference>
<dbReference type="GO" id="GO:0022904">
    <property type="term" value="P:respiratory electron transport chain"/>
    <property type="evidence" value="ECO:0007669"/>
    <property type="project" value="TreeGrafter"/>
</dbReference>
<dbReference type="Pfam" id="PF01568">
    <property type="entry name" value="Molydop_binding"/>
    <property type="match status" value="1"/>
</dbReference>
<accession>I4C7Q9</accession>
<keyword evidence="6" id="KW-0479">Metal-binding</keyword>
<dbReference type="InterPro" id="IPR050123">
    <property type="entry name" value="Prok_molybdopt-oxidoreductase"/>
</dbReference>
<dbReference type="PROSITE" id="PS51085">
    <property type="entry name" value="2FE2S_FER_2"/>
    <property type="match status" value="1"/>
</dbReference>
<comment type="cofactor">
    <cofactor evidence="13">
        <name>[2Fe-2S] cluster</name>
        <dbReference type="ChEBI" id="CHEBI:190135"/>
    </cofactor>
</comment>
<dbReference type="PROSITE" id="PS51669">
    <property type="entry name" value="4FE4S_MOW_BIS_MGD"/>
    <property type="match status" value="1"/>
</dbReference>
<dbReference type="PANTHER" id="PTHR43105:SF10">
    <property type="entry name" value="NADH-QUINONE OXIDOREDUCTASE SUBUNIT G"/>
    <property type="match status" value="1"/>
</dbReference>
<dbReference type="AlphaFoldDB" id="I4C7Q9"/>
<evidence type="ECO:0000256" key="9">
    <source>
        <dbReference type="ARBA" id="ARBA00023004"/>
    </source>
</evidence>